<dbReference type="PANTHER" id="PTHR24396:SF29">
    <property type="entry name" value="PROTEIN WIZ ISOFORM X1"/>
    <property type="match status" value="1"/>
</dbReference>
<dbReference type="InterPro" id="IPR036236">
    <property type="entry name" value="Znf_C2H2_sf"/>
</dbReference>
<feature type="compositionally biased region" description="Polar residues" evidence="7">
    <location>
        <begin position="591"/>
        <end position="601"/>
    </location>
</feature>
<dbReference type="SMART" id="SM00355">
    <property type="entry name" value="ZnF_C2H2"/>
    <property type="match status" value="6"/>
</dbReference>
<dbReference type="Gene3D" id="3.30.160.60">
    <property type="entry name" value="Classic Zinc Finger"/>
    <property type="match status" value="1"/>
</dbReference>
<feature type="domain" description="C2H2-type" evidence="8">
    <location>
        <begin position="10"/>
        <end position="32"/>
    </location>
</feature>
<evidence type="ECO:0000256" key="7">
    <source>
        <dbReference type="SAM" id="MobiDB-lite"/>
    </source>
</evidence>
<evidence type="ECO:0000313" key="9">
    <source>
        <dbReference type="EMBL" id="KAA8594549.1"/>
    </source>
</evidence>
<evidence type="ECO:0000256" key="5">
    <source>
        <dbReference type="ARBA" id="ARBA00023242"/>
    </source>
</evidence>
<dbReference type="SUPFAM" id="SSF57667">
    <property type="entry name" value="beta-beta-alpha zinc fingers"/>
    <property type="match status" value="2"/>
</dbReference>
<name>A0A5J5DMV9_9PERO</name>
<keyword evidence="10" id="KW-1185">Reference proteome</keyword>
<feature type="domain" description="C2H2-type" evidence="8">
    <location>
        <begin position="333"/>
        <end position="355"/>
    </location>
</feature>
<keyword evidence="5" id="KW-0539">Nucleus</keyword>
<proteinExistence type="predicted"/>
<dbReference type="PROSITE" id="PS50157">
    <property type="entry name" value="ZINC_FINGER_C2H2_2"/>
    <property type="match status" value="4"/>
</dbReference>
<organism evidence="9 10">
    <name type="scientific">Etheostoma spectabile</name>
    <name type="common">orangethroat darter</name>
    <dbReference type="NCBI Taxonomy" id="54343"/>
    <lineage>
        <taxon>Eukaryota</taxon>
        <taxon>Metazoa</taxon>
        <taxon>Chordata</taxon>
        <taxon>Craniata</taxon>
        <taxon>Vertebrata</taxon>
        <taxon>Euteleostomi</taxon>
        <taxon>Actinopterygii</taxon>
        <taxon>Neopterygii</taxon>
        <taxon>Teleostei</taxon>
        <taxon>Neoteleostei</taxon>
        <taxon>Acanthomorphata</taxon>
        <taxon>Eupercaria</taxon>
        <taxon>Perciformes</taxon>
        <taxon>Percoidei</taxon>
        <taxon>Percidae</taxon>
        <taxon>Etheostomatinae</taxon>
        <taxon>Etheostoma</taxon>
    </lineage>
</organism>
<dbReference type="InterPro" id="IPR051643">
    <property type="entry name" value="Transcr_Reg_ZincFinger"/>
</dbReference>
<gene>
    <name evidence="9" type="ORF">FQN60_011684</name>
</gene>
<dbReference type="GO" id="GO:0005634">
    <property type="term" value="C:nucleus"/>
    <property type="evidence" value="ECO:0007669"/>
    <property type="project" value="UniProtKB-SubCell"/>
</dbReference>
<dbReference type="GO" id="GO:0000981">
    <property type="term" value="F:DNA-binding transcription factor activity, RNA polymerase II-specific"/>
    <property type="evidence" value="ECO:0007669"/>
    <property type="project" value="TreeGrafter"/>
</dbReference>
<keyword evidence="2" id="KW-0479">Metal-binding</keyword>
<dbReference type="Proteomes" id="UP000327493">
    <property type="component" value="Chromosome 2"/>
</dbReference>
<evidence type="ECO:0000256" key="1">
    <source>
        <dbReference type="ARBA" id="ARBA00004123"/>
    </source>
</evidence>
<feature type="domain" description="C2H2-type" evidence="8">
    <location>
        <begin position="444"/>
        <end position="466"/>
    </location>
</feature>
<dbReference type="PROSITE" id="PS00028">
    <property type="entry name" value="ZINC_FINGER_C2H2_1"/>
    <property type="match status" value="5"/>
</dbReference>
<dbReference type="InterPro" id="IPR013087">
    <property type="entry name" value="Znf_C2H2_type"/>
</dbReference>
<feature type="region of interest" description="Disordered" evidence="7">
    <location>
        <begin position="233"/>
        <end position="272"/>
    </location>
</feature>
<evidence type="ECO:0000313" key="10">
    <source>
        <dbReference type="Proteomes" id="UP000327493"/>
    </source>
</evidence>
<evidence type="ECO:0000259" key="8">
    <source>
        <dbReference type="PROSITE" id="PS50157"/>
    </source>
</evidence>
<dbReference type="AlphaFoldDB" id="A0A5J5DMV9"/>
<sequence>MDSPATPQPVICEVCGTYFETRRGLSSHARLHLRQLGVTSSESSGAPIELLYQLIQERGDSLLDFKADSSVPGTAPFKKTSQQESRTSSAPEARSDFLKAESRVMTTPQKMHQQESPARLKESPIALLHSPPSGLRLGESRTSEGSSSSSSHKTTVKPMWAPLVTDAPITLASDTNNEVHVCQLCGCWYGTRKGLSGHARDHLRQIGIPDSDIKGSPIDLLYKIMEEEDLKPISSAKQEELTSKDPPRSSSKRPSNQSSPLVSPPSKQPKSSEDFTCILCGEEFENRKGLAIHARAHLRQIGVVDLQGKISAIDTVQELVSMSSTDVQSTPTVLCDFCGQLFETRKALSCHARAHLRQLGLSWSIKTSPIDLLKEVMIHGEEGKKVSVATGSSGKGTWTPPGSRRFLDSLRSGEPATNPSTSPIDYSMKEKSPPGKSGAAHPDASCELCGFEFENRKALASHARAHLRQLGIIEWKADGASSPIELLSDLIRRDPAKVAAITRRYRMGDLYIKKSQRGAVSPSRSTDSDSVSGSSLKPSVGRENLGVTASSSRHSHSHIRTIAAHGTPSVRFPRGVHPPKHVVPSGEENQDANPQQPSRSGSIPAMLPKPPLTPLVKLVGKVYSLQCRFCEEVFHGPQSVQERWITHLQKHILSLGYKGKASPPAPPVAAPALVHPVAV</sequence>
<feature type="region of interest" description="Disordered" evidence="7">
    <location>
        <begin position="515"/>
        <end position="607"/>
    </location>
</feature>
<keyword evidence="4" id="KW-0862">Zinc</keyword>
<feature type="compositionally biased region" description="Basic and acidic residues" evidence="7">
    <location>
        <begin position="237"/>
        <end position="247"/>
    </location>
</feature>
<feature type="region of interest" description="Disordered" evidence="7">
    <location>
        <begin position="65"/>
        <end position="157"/>
    </location>
</feature>
<evidence type="ECO:0000256" key="6">
    <source>
        <dbReference type="PROSITE-ProRule" id="PRU00042"/>
    </source>
</evidence>
<dbReference type="EMBL" id="VOFY01000002">
    <property type="protein sequence ID" value="KAA8594549.1"/>
    <property type="molecule type" value="Genomic_DNA"/>
</dbReference>
<dbReference type="InterPro" id="IPR055125">
    <property type="entry name" value="Wiz_C_Znf"/>
</dbReference>
<feature type="compositionally biased region" description="Low complexity" evidence="7">
    <location>
        <begin position="521"/>
        <end position="541"/>
    </location>
</feature>
<protein>
    <recommendedName>
        <fullName evidence="8">C2H2-type domain-containing protein</fullName>
    </recommendedName>
</protein>
<feature type="compositionally biased region" description="Polar residues" evidence="7">
    <location>
        <begin position="79"/>
        <end position="90"/>
    </location>
</feature>
<accession>A0A5J5DMV9</accession>
<feature type="compositionally biased region" description="Low complexity" evidence="7">
    <location>
        <begin position="248"/>
        <end position="260"/>
    </location>
</feature>
<dbReference type="GO" id="GO:0000978">
    <property type="term" value="F:RNA polymerase II cis-regulatory region sequence-specific DNA binding"/>
    <property type="evidence" value="ECO:0007669"/>
    <property type="project" value="TreeGrafter"/>
</dbReference>
<comment type="caution">
    <text evidence="9">The sequence shown here is derived from an EMBL/GenBank/DDBJ whole genome shotgun (WGS) entry which is preliminary data.</text>
</comment>
<feature type="compositionally biased region" description="Polar residues" evidence="7">
    <location>
        <begin position="415"/>
        <end position="424"/>
    </location>
</feature>
<dbReference type="PANTHER" id="PTHR24396">
    <property type="entry name" value="ZINC FINGER PROTEIN"/>
    <property type="match status" value="1"/>
</dbReference>
<evidence type="ECO:0000256" key="2">
    <source>
        <dbReference type="ARBA" id="ARBA00022723"/>
    </source>
</evidence>
<feature type="compositionally biased region" description="Polar residues" evidence="7">
    <location>
        <begin position="104"/>
        <end position="116"/>
    </location>
</feature>
<reference evidence="9 10" key="1">
    <citation type="submission" date="2019-08" db="EMBL/GenBank/DDBJ databases">
        <title>A chromosome-level genome assembly, high-density linkage maps, and genome scans reveal the genomic architecture of hybrid incompatibilities underlying speciation via character displacement in darters (Percidae: Etheostominae).</title>
        <authorList>
            <person name="Moran R.L."/>
            <person name="Catchen J.M."/>
            <person name="Fuller R.C."/>
        </authorList>
    </citation>
    <scope>NUCLEOTIDE SEQUENCE [LARGE SCALE GENOMIC DNA]</scope>
    <source>
        <strain evidence="9">EspeVRDwgs_2016</strain>
        <tissue evidence="9">Muscle</tissue>
    </source>
</reference>
<evidence type="ECO:0000256" key="4">
    <source>
        <dbReference type="ARBA" id="ARBA00022833"/>
    </source>
</evidence>
<dbReference type="Pfam" id="PF23015">
    <property type="entry name" value="zf-WIZ"/>
    <property type="match status" value="1"/>
</dbReference>
<comment type="subcellular location">
    <subcellularLocation>
        <location evidence="1">Nucleus</location>
    </subcellularLocation>
</comment>
<feature type="compositionally biased region" description="Basic and acidic residues" evidence="7">
    <location>
        <begin position="93"/>
        <end position="102"/>
    </location>
</feature>
<evidence type="ECO:0000256" key="3">
    <source>
        <dbReference type="ARBA" id="ARBA00022771"/>
    </source>
</evidence>
<keyword evidence="3 6" id="KW-0863">Zinc-finger</keyword>
<feature type="domain" description="C2H2-type" evidence="8">
    <location>
        <begin position="275"/>
        <end position="297"/>
    </location>
</feature>
<dbReference type="GO" id="GO:0008270">
    <property type="term" value="F:zinc ion binding"/>
    <property type="evidence" value="ECO:0007669"/>
    <property type="project" value="UniProtKB-KW"/>
</dbReference>
<feature type="region of interest" description="Disordered" evidence="7">
    <location>
        <begin position="387"/>
        <end position="441"/>
    </location>
</feature>